<dbReference type="RefSeq" id="WP_353546748.1">
    <property type="nucleotide sequence ID" value="NZ_JAGKSB010000006.1"/>
</dbReference>
<accession>A0A8T4H8P5</accession>
<reference evidence="1" key="1">
    <citation type="submission" date="2021-03" db="EMBL/GenBank/DDBJ databases">
        <authorList>
            <person name="Lu T."/>
            <person name="Wang Q."/>
            <person name="Han X."/>
        </authorList>
    </citation>
    <scope>NUCLEOTIDE SEQUENCE</scope>
    <source>
        <strain evidence="1">WQ 2009</strain>
    </source>
</reference>
<gene>
    <name evidence="1" type="ORF">J5U18_06745</name>
</gene>
<sequence>MLRVLKSVVLFFIFFFLTSILSAQEYLSAAADTLLHGSLQEQLANNLIEQLLESVDSEQDPTEWMERWQHYMANPQSIQAISQRDLQELGFINALQLQAFIAYRNEYGPFTSLLELQAIPHWDANTIQLLLPFVSLPRASERQLLKNIFQQKPQQDLLLRYARALETPEGYKIVDPTRSRYLGALDRYLVRYRLHFADDFRIAITMKQDAGEPFFSRYQPEGFDFYAASLYLKKWKSFKQLILGDYTLQIAQGLLAWGGLGFGKGTQVGQVAKQGVGAKPYTSSLEYNFFRGITGTYTFRALEFTPFIAFQYVDGNVQKTDSGRFVSSFGRTGYHRTPTEIQNKNSLAQLVYGLNTVYRKRSLTLGSAVLHTRYDAYKVRPNTLRNYYDFEGDNLLTMNVYGNYTFRNLYFFGEYAFNPSYSEGRAFITGLLAGLTKRASLAVVYRDYGKEYKHLWGNGLGEKSNTQNERGLYMGFVYQQPRKFDWNTYVDIFYFPGPSYLADFRAQGMDLMSQFNWIQNRKDQYTFRVRYRLRMENYLPTGAPDNSLVPIDRWQLRLQYHMQYTPVWSFRARLEGVSYQKVPAAEELGWMVYQDIFYRKAAYRLNIRVAYFATASYAARIYAYENDLLFAASFPSYFNRGWRYYLNVQVKLTKNLNSWVRYARFQYPDLENLGSGLDLIRGNQRSELKLQLRYQF</sequence>
<proteinExistence type="predicted"/>
<dbReference type="EMBL" id="JAGKSB010000006">
    <property type="protein sequence ID" value="MBP3943259.1"/>
    <property type="molecule type" value="Genomic_DNA"/>
</dbReference>
<evidence type="ECO:0000313" key="2">
    <source>
        <dbReference type="Proteomes" id="UP000679691"/>
    </source>
</evidence>
<dbReference type="SUPFAM" id="SSF47781">
    <property type="entry name" value="RuvA domain 2-like"/>
    <property type="match status" value="1"/>
</dbReference>
<organism evidence="1 2">
    <name type="scientific">Rhinopithecimicrobium faecis</name>
    <dbReference type="NCBI Taxonomy" id="2820698"/>
    <lineage>
        <taxon>Bacteria</taxon>
        <taxon>Pseudomonadati</taxon>
        <taxon>Bacteroidota</taxon>
        <taxon>Sphingobacteriia</taxon>
        <taxon>Sphingobacteriales</taxon>
        <taxon>Sphingobacteriaceae</taxon>
        <taxon>Rhinopithecimicrobium</taxon>
    </lineage>
</organism>
<dbReference type="Proteomes" id="UP000679691">
    <property type="component" value="Unassembled WGS sequence"/>
</dbReference>
<dbReference type="AlphaFoldDB" id="A0A8T4H8P5"/>
<evidence type="ECO:0000313" key="1">
    <source>
        <dbReference type="EMBL" id="MBP3943259.1"/>
    </source>
</evidence>
<comment type="caution">
    <text evidence="1">The sequence shown here is derived from an EMBL/GenBank/DDBJ whole genome shotgun (WGS) entry which is preliminary data.</text>
</comment>
<evidence type="ECO:0008006" key="3">
    <source>
        <dbReference type="Google" id="ProtNLM"/>
    </source>
</evidence>
<protein>
    <recommendedName>
        <fullName evidence="3">Helix-hairpin-helix motif-containing protein</fullName>
    </recommendedName>
</protein>
<dbReference type="InterPro" id="IPR010994">
    <property type="entry name" value="RuvA_2-like"/>
</dbReference>
<name>A0A8T4H8P5_9SPHI</name>
<keyword evidence="2" id="KW-1185">Reference proteome</keyword>